<name>A7SDD3_NEMVE</name>
<evidence type="ECO:0000313" key="3">
    <source>
        <dbReference type="Proteomes" id="UP000001593"/>
    </source>
</evidence>
<dbReference type="InParanoid" id="A7SDD3"/>
<dbReference type="KEGG" id="nve:5509872"/>
<keyword evidence="1" id="KW-0732">Signal</keyword>
<dbReference type="AlphaFoldDB" id="A7SDD3"/>
<evidence type="ECO:0008006" key="4">
    <source>
        <dbReference type="Google" id="ProtNLM"/>
    </source>
</evidence>
<feature type="chain" id="PRO_5002711982" description="Sec1 family domain-containing protein 2" evidence="1">
    <location>
        <begin position="19"/>
        <end position="117"/>
    </location>
</feature>
<dbReference type="EMBL" id="DS469629">
    <property type="protein sequence ID" value="EDO38307.1"/>
    <property type="molecule type" value="Genomic_DNA"/>
</dbReference>
<dbReference type="eggNOG" id="ENOG502QQIB">
    <property type="taxonomic scope" value="Eukaryota"/>
</dbReference>
<evidence type="ECO:0000313" key="2">
    <source>
        <dbReference type="EMBL" id="EDO38307.1"/>
    </source>
</evidence>
<dbReference type="HOGENOM" id="CLU_167095_0_0_1"/>
<sequence length="117" mass="13283">MFFIFLLLCLFLARRVYQEATAIKEPSYQPLVKQVIDAIFSAEKPELVDVEFKSHGIKDFIKTGFSLFMNVSKPRPNDLPLLVFFIIGGVTCSEVKQIKEAVTSHHPNTQVGHQKLC</sequence>
<proteinExistence type="predicted"/>
<gene>
    <name evidence="2" type="ORF">NEMVEDRAFT_v1g114149</name>
</gene>
<accession>A7SDD3</accession>
<dbReference type="STRING" id="45351.A7SDD3"/>
<feature type="signal peptide" evidence="1">
    <location>
        <begin position="1"/>
        <end position="18"/>
    </location>
</feature>
<dbReference type="Proteomes" id="UP000001593">
    <property type="component" value="Unassembled WGS sequence"/>
</dbReference>
<dbReference type="PhylomeDB" id="A7SDD3"/>
<dbReference type="InterPro" id="IPR036045">
    <property type="entry name" value="Sec1-like_sf"/>
</dbReference>
<evidence type="ECO:0000256" key="1">
    <source>
        <dbReference type="SAM" id="SignalP"/>
    </source>
</evidence>
<protein>
    <recommendedName>
        <fullName evidence="4">Sec1 family domain-containing protein 2</fullName>
    </recommendedName>
</protein>
<organism evidence="2 3">
    <name type="scientific">Nematostella vectensis</name>
    <name type="common">Starlet sea anemone</name>
    <dbReference type="NCBI Taxonomy" id="45351"/>
    <lineage>
        <taxon>Eukaryota</taxon>
        <taxon>Metazoa</taxon>
        <taxon>Cnidaria</taxon>
        <taxon>Anthozoa</taxon>
        <taxon>Hexacorallia</taxon>
        <taxon>Actiniaria</taxon>
        <taxon>Edwardsiidae</taxon>
        <taxon>Nematostella</taxon>
    </lineage>
</organism>
<keyword evidence="3" id="KW-1185">Reference proteome</keyword>
<reference evidence="2 3" key="1">
    <citation type="journal article" date="2007" name="Science">
        <title>Sea anemone genome reveals ancestral eumetazoan gene repertoire and genomic organization.</title>
        <authorList>
            <person name="Putnam N.H."/>
            <person name="Srivastava M."/>
            <person name="Hellsten U."/>
            <person name="Dirks B."/>
            <person name="Chapman J."/>
            <person name="Salamov A."/>
            <person name="Terry A."/>
            <person name="Shapiro H."/>
            <person name="Lindquist E."/>
            <person name="Kapitonov V.V."/>
            <person name="Jurka J."/>
            <person name="Genikhovich G."/>
            <person name="Grigoriev I.V."/>
            <person name="Lucas S.M."/>
            <person name="Steele R.E."/>
            <person name="Finnerty J.R."/>
            <person name="Technau U."/>
            <person name="Martindale M.Q."/>
            <person name="Rokhsar D.S."/>
        </authorList>
    </citation>
    <scope>NUCLEOTIDE SEQUENCE [LARGE SCALE GENOMIC DNA]</scope>
    <source>
        <strain evidence="3">CH2 X CH6</strain>
    </source>
</reference>
<dbReference type="SUPFAM" id="SSF56815">
    <property type="entry name" value="Sec1/munc18-like (SM) proteins"/>
    <property type="match status" value="1"/>
</dbReference>